<evidence type="ECO:0000313" key="8">
    <source>
        <dbReference type="EMBL" id="MCL6682541.1"/>
    </source>
</evidence>
<feature type="transmembrane region" description="Helical" evidence="7">
    <location>
        <begin position="52"/>
        <end position="71"/>
    </location>
</feature>
<comment type="similarity">
    <text evidence="2">Belongs to the DoxX family.</text>
</comment>
<reference evidence="8" key="1">
    <citation type="submission" date="2022-05" db="EMBL/GenBank/DDBJ databases">
        <authorList>
            <person name="Jo J.-H."/>
            <person name="Im W.-T."/>
        </authorList>
    </citation>
    <scope>NUCLEOTIDE SEQUENCE</scope>
    <source>
        <strain evidence="8">SE158</strain>
    </source>
</reference>
<protein>
    <submittedName>
        <fullName evidence="8">DoxX family protein</fullName>
    </submittedName>
</protein>
<evidence type="ECO:0000256" key="6">
    <source>
        <dbReference type="ARBA" id="ARBA00023136"/>
    </source>
</evidence>
<name>A0ABT0RIT9_9SPHN</name>
<evidence type="ECO:0000256" key="5">
    <source>
        <dbReference type="ARBA" id="ARBA00022989"/>
    </source>
</evidence>
<dbReference type="InterPro" id="IPR051907">
    <property type="entry name" value="DoxX-like_oxidoreductase"/>
</dbReference>
<evidence type="ECO:0000256" key="1">
    <source>
        <dbReference type="ARBA" id="ARBA00004651"/>
    </source>
</evidence>
<evidence type="ECO:0000256" key="2">
    <source>
        <dbReference type="ARBA" id="ARBA00006679"/>
    </source>
</evidence>
<dbReference type="PANTHER" id="PTHR33452:SF4">
    <property type="entry name" value="BLL4328 PROTEIN"/>
    <property type="match status" value="1"/>
</dbReference>
<evidence type="ECO:0000256" key="4">
    <source>
        <dbReference type="ARBA" id="ARBA00022692"/>
    </source>
</evidence>
<feature type="transmembrane region" description="Helical" evidence="7">
    <location>
        <begin position="109"/>
        <end position="129"/>
    </location>
</feature>
<evidence type="ECO:0000256" key="7">
    <source>
        <dbReference type="SAM" id="Phobius"/>
    </source>
</evidence>
<keyword evidence="5 7" id="KW-1133">Transmembrane helix</keyword>
<feature type="transmembrane region" description="Helical" evidence="7">
    <location>
        <begin position="12"/>
        <end position="32"/>
    </location>
</feature>
<proteinExistence type="inferred from homology"/>
<keyword evidence="9" id="KW-1185">Reference proteome</keyword>
<evidence type="ECO:0000256" key="3">
    <source>
        <dbReference type="ARBA" id="ARBA00022475"/>
    </source>
</evidence>
<dbReference type="RefSeq" id="WP_249846507.1">
    <property type="nucleotide sequence ID" value="NZ_JAMGBD010000001.1"/>
</dbReference>
<feature type="transmembrane region" description="Helical" evidence="7">
    <location>
        <begin position="78"/>
        <end position="97"/>
    </location>
</feature>
<comment type="subcellular location">
    <subcellularLocation>
        <location evidence="1">Cell membrane</location>
        <topology evidence="1">Multi-pass membrane protein</topology>
    </subcellularLocation>
</comment>
<evidence type="ECO:0000313" key="9">
    <source>
        <dbReference type="Proteomes" id="UP001165363"/>
    </source>
</evidence>
<sequence>MFIDQPDEFSERWAPTVIAILRIVTALLFIEHGTAKLLGFPDVPQIAFPSPWSMYWIAGWFELVGGALLLVGLWTRWIGILLAGEMAVGYFMIHAKVSAFPLVNKGEAAILFCFIFLALAVIGAGNWSIDKILAGKRSHVWGYAAPGGERSDLDE</sequence>
<dbReference type="InterPro" id="IPR032808">
    <property type="entry name" value="DoxX"/>
</dbReference>
<dbReference type="PANTHER" id="PTHR33452">
    <property type="entry name" value="OXIDOREDUCTASE CATD-RELATED"/>
    <property type="match status" value="1"/>
</dbReference>
<dbReference type="EMBL" id="JAMGBD010000001">
    <property type="protein sequence ID" value="MCL6682541.1"/>
    <property type="molecule type" value="Genomic_DNA"/>
</dbReference>
<gene>
    <name evidence="8" type="ORF">LZ536_01305</name>
</gene>
<dbReference type="Proteomes" id="UP001165363">
    <property type="component" value="Unassembled WGS sequence"/>
</dbReference>
<accession>A0ABT0RIT9</accession>
<dbReference type="Pfam" id="PF07681">
    <property type="entry name" value="DoxX"/>
    <property type="match status" value="1"/>
</dbReference>
<comment type="caution">
    <text evidence="8">The sequence shown here is derived from an EMBL/GenBank/DDBJ whole genome shotgun (WGS) entry which is preliminary data.</text>
</comment>
<keyword evidence="4 7" id="KW-0812">Transmembrane</keyword>
<keyword evidence="3" id="KW-1003">Cell membrane</keyword>
<keyword evidence="6 7" id="KW-0472">Membrane</keyword>
<organism evidence="8 9">
    <name type="scientific">Sphingomonas alba</name>
    <dbReference type="NCBI Taxonomy" id="2908208"/>
    <lineage>
        <taxon>Bacteria</taxon>
        <taxon>Pseudomonadati</taxon>
        <taxon>Pseudomonadota</taxon>
        <taxon>Alphaproteobacteria</taxon>
        <taxon>Sphingomonadales</taxon>
        <taxon>Sphingomonadaceae</taxon>
        <taxon>Sphingomonas</taxon>
    </lineage>
</organism>